<evidence type="ECO:0000313" key="1">
    <source>
        <dbReference type="EMBL" id="CAG8773977.1"/>
    </source>
</evidence>
<gene>
    <name evidence="1" type="ORF">DERYTH_LOCUS18966</name>
</gene>
<name>A0A9N9JCD5_9GLOM</name>
<feature type="non-terminal residue" evidence="1">
    <location>
        <position position="1"/>
    </location>
</feature>
<protein>
    <submittedName>
        <fullName evidence="1">19417_t:CDS:1</fullName>
    </submittedName>
</protein>
<dbReference type="AlphaFoldDB" id="A0A9N9JCD5"/>
<organism evidence="1 2">
    <name type="scientific">Dentiscutata erythropus</name>
    <dbReference type="NCBI Taxonomy" id="1348616"/>
    <lineage>
        <taxon>Eukaryota</taxon>
        <taxon>Fungi</taxon>
        <taxon>Fungi incertae sedis</taxon>
        <taxon>Mucoromycota</taxon>
        <taxon>Glomeromycotina</taxon>
        <taxon>Glomeromycetes</taxon>
        <taxon>Diversisporales</taxon>
        <taxon>Gigasporaceae</taxon>
        <taxon>Dentiscutata</taxon>
    </lineage>
</organism>
<evidence type="ECO:0000313" key="2">
    <source>
        <dbReference type="Proteomes" id="UP000789405"/>
    </source>
</evidence>
<reference evidence="1" key="1">
    <citation type="submission" date="2021-06" db="EMBL/GenBank/DDBJ databases">
        <authorList>
            <person name="Kallberg Y."/>
            <person name="Tangrot J."/>
            <person name="Rosling A."/>
        </authorList>
    </citation>
    <scope>NUCLEOTIDE SEQUENCE</scope>
    <source>
        <strain evidence="1">MA453B</strain>
    </source>
</reference>
<proteinExistence type="predicted"/>
<dbReference type="Proteomes" id="UP000789405">
    <property type="component" value="Unassembled WGS sequence"/>
</dbReference>
<keyword evidence="2" id="KW-1185">Reference proteome</keyword>
<dbReference type="EMBL" id="CAJVPY010020053">
    <property type="protein sequence ID" value="CAG8773977.1"/>
    <property type="molecule type" value="Genomic_DNA"/>
</dbReference>
<sequence>LPALSSVHIEIKINVAAKNVETDKDKNHSIKCDFGQIGSNLGFIVDHCIRPYANSTTPGSSQRLKG</sequence>
<comment type="caution">
    <text evidence="1">The sequence shown here is derived from an EMBL/GenBank/DDBJ whole genome shotgun (WGS) entry which is preliminary data.</text>
</comment>
<accession>A0A9N9JCD5</accession>